<keyword evidence="5" id="KW-1185">Reference proteome</keyword>
<dbReference type="Gene3D" id="3.40.50.720">
    <property type="entry name" value="NAD(P)-binding Rossmann-like Domain"/>
    <property type="match status" value="1"/>
</dbReference>
<dbReference type="PRINTS" id="PR00081">
    <property type="entry name" value="GDHRDH"/>
</dbReference>
<evidence type="ECO:0000256" key="2">
    <source>
        <dbReference type="ARBA" id="ARBA00023002"/>
    </source>
</evidence>
<dbReference type="EMBL" id="JADWVN010000006">
    <property type="protein sequence ID" value="MBL7525537.1"/>
    <property type="molecule type" value="Genomic_DNA"/>
</dbReference>
<evidence type="ECO:0000256" key="3">
    <source>
        <dbReference type="RuleBase" id="RU000363"/>
    </source>
</evidence>
<comment type="similarity">
    <text evidence="1 3">Belongs to the short-chain dehydrogenases/reductases (SDR) family.</text>
</comment>
<dbReference type="RefSeq" id="WP_203109771.1">
    <property type="nucleotide sequence ID" value="NZ_JADOBG010000011.1"/>
</dbReference>
<comment type="caution">
    <text evidence="4">The sequence shown here is derived from an EMBL/GenBank/DDBJ whole genome shotgun (WGS) entry which is preliminary data.</text>
</comment>
<dbReference type="Proteomes" id="UP000809910">
    <property type="component" value="Unassembled WGS sequence"/>
</dbReference>
<dbReference type="PANTHER" id="PTHR44196:SF1">
    <property type="entry name" value="DEHYDROGENASE_REDUCTASE SDR FAMILY MEMBER 7B"/>
    <property type="match status" value="1"/>
</dbReference>
<organism evidence="4 5">
    <name type="scientific">Legionella bononiensis</name>
    <dbReference type="NCBI Taxonomy" id="2793102"/>
    <lineage>
        <taxon>Bacteria</taxon>
        <taxon>Pseudomonadati</taxon>
        <taxon>Pseudomonadota</taxon>
        <taxon>Gammaproteobacteria</taxon>
        <taxon>Legionellales</taxon>
        <taxon>Legionellaceae</taxon>
        <taxon>Legionella</taxon>
    </lineage>
</organism>
<proteinExistence type="inferred from homology"/>
<accession>A0ABS1W861</accession>
<name>A0ABS1W861_9GAMM</name>
<evidence type="ECO:0000313" key="4">
    <source>
        <dbReference type="EMBL" id="MBL7525537.1"/>
    </source>
</evidence>
<gene>
    <name evidence="4" type="ORF">I5282_02980</name>
</gene>
<keyword evidence="2" id="KW-0560">Oxidoreductase</keyword>
<dbReference type="SUPFAM" id="SSF51735">
    <property type="entry name" value="NAD(P)-binding Rossmann-fold domains"/>
    <property type="match status" value="1"/>
</dbReference>
<dbReference type="Pfam" id="PF00106">
    <property type="entry name" value="adh_short"/>
    <property type="match status" value="1"/>
</dbReference>
<protein>
    <submittedName>
        <fullName evidence="4">SDR family NAD(P)-dependent oxidoreductase</fullName>
    </submittedName>
</protein>
<dbReference type="PANTHER" id="PTHR44196">
    <property type="entry name" value="DEHYDROGENASE/REDUCTASE SDR FAMILY MEMBER 7B"/>
    <property type="match status" value="1"/>
</dbReference>
<reference evidence="4 5" key="1">
    <citation type="submission" date="2020-12" db="EMBL/GenBank/DDBJ databases">
        <title>WGS of Legionella: environmental sample.</title>
        <authorList>
            <person name="Cristino S."/>
            <person name="Girolamini L."/>
            <person name="Salaris S."/>
            <person name="Pascale M.R."/>
            <person name="Mazzotta M."/>
            <person name="Orsini M."/>
            <person name="Grottola A."/>
        </authorList>
    </citation>
    <scope>NUCLEOTIDE SEQUENCE [LARGE SCALE GENOMIC DNA]</scope>
    <source>
        <strain evidence="4 5">30cs62</strain>
    </source>
</reference>
<evidence type="ECO:0000256" key="1">
    <source>
        <dbReference type="ARBA" id="ARBA00006484"/>
    </source>
</evidence>
<dbReference type="PRINTS" id="PR00080">
    <property type="entry name" value="SDRFAMILY"/>
</dbReference>
<dbReference type="InterPro" id="IPR002347">
    <property type="entry name" value="SDR_fam"/>
</dbReference>
<sequence length="279" mass="31276">MKVAVITGAASGIGLALSHICLQRGIKVVMVDKDGSRLIKEANTLIALFPGSVLNKTCDITKPDEIVQLLHYVDTHCGRIDWLFNNAGIMGTLAPVWELQPEQLNQVMDVNLYGMTHVIRIFMPYLFKQQFHSHIINMGSMYGLCSGSQIAAYSMSKHAVLALSESLFYDLKRLEKPVDVSVVFPSFTDTALLSNNSAESQSAFHESLNSLLAHSRPASDVALHIIQEVELKRFYILPDKEVKGYCEERTNAILRQENPYINNIEKLMNSLIKRKRVLV</sequence>
<evidence type="ECO:0000313" key="5">
    <source>
        <dbReference type="Proteomes" id="UP000809910"/>
    </source>
</evidence>
<dbReference type="CDD" id="cd05233">
    <property type="entry name" value="SDR_c"/>
    <property type="match status" value="1"/>
</dbReference>
<dbReference type="InterPro" id="IPR036291">
    <property type="entry name" value="NAD(P)-bd_dom_sf"/>
</dbReference>